<proteinExistence type="predicted"/>
<reference evidence="5 6" key="1">
    <citation type="journal article" date="2024" name="IMA Fungus">
        <title>IMA Genome - F19 : A genome assembly and annotation guide to empower mycologists, including annotated draft genome sequences of Ceratocystis pirilliformis, Diaporthe australafricana, Fusarium ophioides, Paecilomyces lecythidis, and Sporothrix stenoceras.</title>
        <authorList>
            <person name="Aylward J."/>
            <person name="Wilson A.M."/>
            <person name="Visagie C.M."/>
            <person name="Spraker J."/>
            <person name="Barnes I."/>
            <person name="Buitendag C."/>
            <person name="Ceriani C."/>
            <person name="Del Mar Angel L."/>
            <person name="du Plessis D."/>
            <person name="Fuchs T."/>
            <person name="Gasser K."/>
            <person name="Kramer D."/>
            <person name="Li W."/>
            <person name="Munsamy K."/>
            <person name="Piso A."/>
            <person name="Price J.L."/>
            <person name="Sonnekus B."/>
            <person name="Thomas C."/>
            <person name="van der Nest A."/>
            <person name="van Dijk A."/>
            <person name="van Heerden A."/>
            <person name="van Vuuren N."/>
            <person name="Yilmaz N."/>
            <person name="Duong T.A."/>
            <person name="van der Merwe N.A."/>
            <person name="Wingfield M.J."/>
            <person name="Wingfield B.D."/>
        </authorList>
    </citation>
    <scope>NUCLEOTIDE SEQUENCE [LARGE SCALE GENOMIC DNA]</scope>
    <source>
        <strain evidence="5 6">CMW 18167</strain>
    </source>
</reference>
<evidence type="ECO:0000313" key="5">
    <source>
        <dbReference type="EMBL" id="KAL1867407.1"/>
    </source>
</evidence>
<dbReference type="EMBL" id="JAVDPF010000044">
    <property type="protein sequence ID" value="KAL1867407.1"/>
    <property type="molecule type" value="Genomic_DNA"/>
</dbReference>
<dbReference type="PANTHER" id="PTHR22889:SF0">
    <property type="entry name" value="WD REPEAT-CONTAINING PROTEIN 89"/>
    <property type="match status" value="1"/>
</dbReference>
<accession>A0ABR3WUQ6</accession>
<dbReference type="InterPro" id="IPR039328">
    <property type="entry name" value="WDR89"/>
</dbReference>
<dbReference type="Pfam" id="PF00400">
    <property type="entry name" value="WD40"/>
    <property type="match status" value="2"/>
</dbReference>
<evidence type="ECO:0008006" key="7">
    <source>
        <dbReference type="Google" id="ProtNLM"/>
    </source>
</evidence>
<evidence type="ECO:0000256" key="1">
    <source>
        <dbReference type="ARBA" id="ARBA00022574"/>
    </source>
</evidence>
<keyword evidence="1 3" id="KW-0853">WD repeat</keyword>
<protein>
    <recommendedName>
        <fullName evidence="7">WD repeat protein</fullName>
    </recommendedName>
</protein>
<dbReference type="InterPro" id="IPR019775">
    <property type="entry name" value="WD40_repeat_CS"/>
</dbReference>
<organism evidence="5 6">
    <name type="scientific">Paecilomyces lecythidis</name>
    <dbReference type="NCBI Taxonomy" id="3004212"/>
    <lineage>
        <taxon>Eukaryota</taxon>
        <taxon>Fungi</taxon>
        <taxon>Dikarya</taxon>
        <taxon>Ascomycota</taxon>
        <taxon>Pezizomycotina</taxon>
        <taxon>Eurotiomycetes</taxon>
        <taxon>Eurotiomycetidae</taxon>
        <taxon>Eurotiales</taxon>
        <taxon>Thermoascaceae</taxon>
        <taxon>Paecilomyces</taxon>
    </lineage>
</organism>
<dbReference type="InterPro" id="IPR015943">
    <property type="entry name" value="WD40/YVTN_repeat-like_dom_sf"/>
</dbReference>
<dbReference type="SMART" id="SM00320">
    <property type="entry name" value="WD40"/>
    <property type="match status" value="4"/>
</dbReference>
<comment type="caution">
    <text evidence="5">The sequence shown here is derived from an EMBL/GenBank/DDBJ whole genome shotgun (WGS) entry which is preliminary data.</text>
</comment>
<evidence type="ECO:0000256" key="4">
    <source>
        <dbReference type="SAM" id="MobiDB-lite"/>
    </source>
</evidence>
<dbReference type="SUPFAM" id="SSF50978">
    <property type="entry name" value="WD40 repeat-like"/>
    <property type="match status" value="1"/>
</dbReference>
<name>A0ABR3WUQ6_9EURO</name>
<dbReference type="PROSITE" id="PS50082">
    <property type="entry name" value="WD_REPEATS_2"/>
    <property type="match status" value="2"/>
</dbReference>
<evidence type="ECO:0000313" key="6">
    <source>
        <dbReference type="Proteomes" id="UP001583193"/>
    </source>
</evidence>
<keyword evidence="6" id="KW-1185">Reference proteome</keyword>
<keyword evidence="2" id="KW-0677">Repeat</keyword>
<dbReference type="Gene3D" id="2.130.10.10">
    <property type="entry name" value="YVTN repeat-like/Quinoprotein amine dehydrogenase"/>
    <property type="match status" value="1"/>
</dbReference>
<dbReference type="InterPro" id="IPR036322">
    <property type="entry name" value="WD40_repeat_dom_sf"/>
</dbReference>
<feature type="repeat" description="WD" evidence="3">
    <location>
        <begin position="78"/>
        <end position="102"/>
    </location>
</feature>
<evidence type="ECO:0000256" key="3">
    <source>
        <dbReference type="PROSITE-ProRule" id="PRU00221"/>
    </source>
</evidence>
<evidence type="ECO:0000256" key="2">
    <source>
        <dbReference type="ARBA" id="ARBA00022737"/>
    </source>
</evidence>
<dbReference type="PROSITE" id="PS50294">
    <property type="entry name" value="WD_REPEATS_REGION"/>
    <property type="match status" value="1"/>
</dbReference>
<gene>
    <name evidence="5" type="ORF">Plec18167_008680</name>
</gene>
<dbReference type="PANTHER" id="PTHR22889">
    <property type="entry name" value="WD REPEAT-CONTAINING PROTEIN 89"/>
    <property type="match status" value="1"/>
</dbReference>
<feature type="compositionally biased region" description="Basic and acidic residues" evidence="4">
    <location>
        <begin position="363"/>
        <end position="373"/>
    </location>
</feature>
<dbReference type="PROSITE" id="PS00678">
    <property type="entry name" value="WD_REPEATS_1"/>
    <property type="match status" value="1"/>
</dbReference>
<feature type="region of interest" description="Disordered" evidence="4">
    <location>
        <begin position="341"/>
        <end position="373"/>
    </location>
</feature>
<dbReference type="Proteomes" id="UP001583193">
    <property type="component" value="Unassembled WGS sequence"/>
</dbReference>
<dbReference type="InterPro" id="IPR001680">
    <property type="entry name" value="WD40_rpt"/>
</dbReference>
<sequence>MNTLKAAGSSTLNLPKGSYIYSISASTPDSFAAISSDDSLRTFDSSSLKLLSVPAIKTHEEGVTCLKEYGHATEGGPQLLATAGRDGKARLWDVRSGSGKGQPVVEMETAKCVPVLSLACSAETNTIVAGTELASYQAAVVFWDIRSPKEPRLQYVESHNDDVTELQFHPLRNDIVLSGSTDGLVNIYDTNIADEEDALIQVINHGSVHHAGYLSEHAIYALSHDETFSIHPITNPDDPAQEPSPIQFGDVRQSLGCEYVVQILGGSQGRYIAAGNTTQQKLDLIPLVPNPKWQFDQENIWRLPGAHGEEIVRSIYLDEKSQAVFTGGEDGVVRAWRAGEGLLESREGSETPSTKASRAKDKRPKDKERFKPY</sequence>
<feature type="repeat" description="WD" evidence="3">
    <location>
        <begin position="156"/>
        <end position="189"/>
    </location>
</feature>